<feature type="domain" description="3-deoxy-D-manno-octulosonic-acid transferase N-terminal" evidence="10">
    <location>
        <begin position="36"/>
        <end position="224"/>
    </location>
</feature>
<reference evidence="11 12" key="1">
    <citation type="submission" date="2017-07" db="EMBL/GenBank/DDBJ databases">
        <title>Complete genome sequence of Oryzomicrobium terrae TPP412.</title>
        <authorList>
            <person name="Chiu L.-W."/>
            <person name="Lo K.-J."/>
            <person name="Tsai Y.-M."/>
            <person name="Lin S.-S."/>
            <person name="Kuo C.-H."/>
            <person name="Liu C.-T."/>
        </authorList>
    </citation>
    <scope>NUCLEOTIDE SEQUENCE [LARGE SCALE GENOMIC DNA]</scope>
    <source>
        <strain evidence="11 12">TPP412</strain>
    </source>
</reference>
<comment type="similarity">
    <text evidence="9">Belongs to the glycosyltransferase group 1 family.</text>
</comment>
<keyword evidence="9" id="KW-0812">Transmembrane</keyword>
<evidence type="ECO:0000313" key="12">
    <source>
        <dbReference type="Proteomes" id="UP000323671"/>
    </source>
</evidence>
<dbReference type="InterPro" id="IPR007507">
    <property type="entry name" value="Glycos_transf_N"/>
</dbReference>
<keyword evidence="4 9" id="KW-0808">Transferase</keyword>
<feature type="site" description="Transition state stabilizer" evidence="8">
    <location>
        <position position="221"/>
    </location>
</feature>
<evidence type="ECO:0000256" key="7">
    <source>
        <dbReference type="PIRSR" id="PIRSR639901-1"/>
    </source>
</evidence>
<comment type="catalytic activity">
    <reaction evidence="6 9">
        <text>lipid IVA (E. coli) + CMP-3-deoxy-beta-D-manno-octulosonate = alpha-Kdo-(2-&gt;6)-lipid IVA (E. coli) + CMP + H(+)</text>
        <dbReference type="Rhea" id="RHEA:28066"/>
        <dbReference type="ChEBI" id="CHEBI:15378"/>
        <dbReference type="ChEBI" id="CHEBI:58603"/>
        <dbReference type="ChEBI" id="CHEBI:60364"/>
        <dbReference type="ChEBI" id="CHEBI:60377"/>
        <dbReference type="ChEBI" id="CHEBI:85987"/>
        <dbReference type="EC" id="2.4.99.12"/>
    </reaction>
</comment>
<dbReference type="KEGG" id="otr:OTERR_28040"/>
<dbReference type="GO" id="GO:0009245">
    <property type="term" value="P:lipid A biosynthetic process"/>
    <property type="evidence" value="ECO:0007669"/>
    <property type="project" value="TreeGrafter"/>
</dbReference>
<dbReference type="PANTHER" id="PTHR42755">
    <property type="entry name" value="3-DEOXY-MANNO-OCTULOSONATE CYTIDYLYLTRANSFERASE"/>
    <property type="match status" value="1"/>
</dbReference>
<comment type="subcellular location">
    <subcellularLocation>
        <location evidence="9">Cell membrane</location>
    </subcellularLocation>
</comment>
<dbReference type="EMBL" id="CP022579">
    <property type="protein sequence ID" value="QEL66280.1"/>
    <property type="molecule type" value="Genomic_DNA"/>
</dbReference>
<dbReference type="RefSeq" id="WP_149426171.1">
    <property type="nucleotide sequence ID" value="NZ_CP022579.1"/>
</dbReference>
<evidence type="ECO:0000256" key="1">
    <source>
        <dbReference type="ARBA" id="ARBA00004713"/>
    </source>
</evidence>
<feature type="active site" description="Proton acceptor" evidence="7">
    <location>
        <position position="68"/>
    </location>
</feature>
<dbReference type="Gene3D" id="3.40.50.11720">
    <property type="entry name" value="3-Deoxy-D-manno-octulosonic-acid transferase, N-terminal domain"/>
    <property type="match status" value="1"/>
</dbReference>
<evidence type="ECO:0000259" key="10">
    <source>
        <dbReference type="Pfam" id="PF04413"/>
    </source>
</evidence>
<keyword evidence="9" id="KW-1003">Cell membrane</keyword>
<comment type="pathway">
    <text evidence="1 9">Bacterial outer membrane biogenesis; LPS core biosynthesis.</text>
</comment>
<evidence type="ECO:0000256" key="8">
    <source>
        <dbReference type="PIRSR" id="PIRSR639901-2"/>
    </source>
</evidence>
<sequence>MDLTRLAYSLLFYALTPLVCLRLWWRGRRQPGYRRHLGERFGYSAPPDGAAPDDGTPWLWLHAVSVGETRAAQPVVQALLDRYPGHHLVITGMTPTGRDTAESLYLAADFPGRQRIAVAYLPYDLPGAVNRFIDAWRPKVGVLMETELWPNLVQSCAARQVPVVLANARLSERSARGYRRFAALARPAFAALAAVAAQTRADAERLAGCGAENIAVCGNVKFDVAPPPVLLDRGRTWRATFQAGGPRPVLLAASTREGEEPLVLDAFAALRRQPGLERTLLVLVPRHPQRFDEVATLAQGAGLALARRSATPGEAAPAVDTATDVWLGDSLGEMPAYYACADLAFIGGSLVPLGGQNLIEAAACGCPVLIGPHTFNFAQATRDAVAAGAARQVSDPAELVTVAGELLARPAELAAMKDAATAFSAAHRGATERVMAVIAAAMRG</sequence>
<accession>A0A5C1EBG6</accession>
<dbReference type="Pfam" id="PF04413">
    <property type="entry name" value="Glycos_transf_N"/>
    <property type="match status" value="1"/>
</dbReference>
<dbReference type="SUPFAM" id="SSF53756">
    <property type="entry name" value="UDP-Glycosyltransferase/glycogen phosphorylase"/>
    <property type="match status" value="1"/>
</dbReference>
<keyword evidence="9" id="KW-1133">Transmembrane helix</keyword>
<keyword evidence="9" id="KW-0472">Membrane</keyword>
<evidence type="ECO:0000313" key="11">
    <source>
        <dbReference type="EMBL" id="QEL66280.1"/>
    </source>
</evidence>
<name>A0A5C1EBG6_9RHOO</name>
<protein>
    <recommendedName>
        <fullName evidence="3 9">3-deoxy-D-manno-octulosonic acid transferase</fullName>
        <shortName evidence="9">Kdo transferase</shortName>
        <ecNumber evidence="2 9">2.4.99.12</ecNumber>
    </recommendedName>
    <alternativeName>
        <fullName evidence="5 9">Lipid IV(A) 3-deoxy-D-manno-octulosonic acid transferase</fullName>
    </alternativeName>
</protein>
<keyword evidence="12" id="KW-1185">Reference proteome</keyword>
<evidence type="ECO:0000256" key="9">
    <source>
        <dbReference type="RuleBase" id="RU365103"/>
    </source>
</evidence>
<dbReference type="NCBIfam" id="NF004386">
    <property type="entry name" value="PRK05749.1-2"/>
    <property type="match status" value="1"/>
</dbReference>
<evidence type="ECO:0000256" key="4">
    <source>
        <dbReference type="ARBA" id="ARBA00022679"/>
    </source>
</evidence>
<dbReference type="GO" id="GO:0009244">
    <property type="term" value="P:lipopolysaccharide core region biosynthetic process"/>
    <property type="evidence" value="ECO:0007669"/>
    <property type="project" value="UniProtKB-UniRule"/>
</dbReference>
<comment type="function">
    <text evidence="9">Involved in lipopolysaccharide (LPS) biosynthesis. Catalyzes the transfer of 3-deoxy-D-manno-octulosonate (Kdo) residue(s) from CMP-Kdo to lipid IV(A), the tetraacyldisaccharide-1,4'-bisphosphate precursor of lipid A.</text>
</comment>
<evidence type="ECO:0000256" key="5">
    <source>
        <dbReference type="ARBA" id="ARBA00031445"/>
    </source>
</evidence>
<dbReference type="GO" id="GO:0043842">
    <property type="term" value="F:Kdo transferase activity"/>
    <property type="evidence" value="ECO:0007669"/>
    <property type="project" value="UniProtKB-EC"/>
</dbReference>
<dbReference type="PANTHER" id="PTHR42755:SF1">
    <property type="entry name" value="3-DEOXY-D-MANNO-OCTULOSONIC ACID TRANSFERASE, MITOCHONDRIAL-RELATED"/>
    <property type="match status" value="1"/>
</dbReference>
<dbReference type="AlphaFoldDB" id="A0A5C1EBG6"/>
<dbReference type="InterPro" id="IPR039901">
    <property type="entry name" value="Kdotransferase"/>
</dbReference>
<evidence type="ECO:0000256" key="3">
    <source>
        <dbReference type="ARBA" id="ARBA00019077"/>
    </source>
</evidence>
<dbReference type="UniPathway" id="UPA00958"/>
<dbReference type="GO" id="GO:0005886">
    <property type="term" value="C:plasma membrane"/>
    <property type="evidence" value="ECO:0007669"/>
    <property type="project" value="UniProtKB-SubCell"/>
</dbReference>
<dbReference type="Proteomes" id="UP000323671">
    <property type="component" value="Chromosome"/>
</dbReference>
<dbReference type="Gene3D" id="3.40.50.2000">
    <property type="entry name" value="Glycogen Phosphorylase B"/>
    <property type="match status" value="1"/>
</dbReference>
<evidence type="ECO:0000256" key="2">
    <source>
        <dbReference type="ARBA" id="ARBA00012621"/>
    </source>
</evidence>
<dbReference type="EC" id="2.4.99.12" evidence="2 9"/>
<gene>
    <name evidence="11" type="primary">kdtA</name>
    <name evidence="11" type="ORF">OTERR_28040</name>
</gene>
<feature type="site" description="Transition state stabilizer" evidence="8">
    <location>
        <position position="145"/>
    </location>
</feature>
<proteinExistence type="inferred from homology"/>
<keyword evidence="9" id="KW-0448">Lipopolysaccharide biosynthesis</keyword>
<feature type="transmembrane region" description="Helical" evidence="9">
    <location>
        <begin position="6"/>
        <end position="25"/>
    </location>
</feature>
<dbReference type="InterPro" id="IPR038107">
    <property type="entry name" value="Glycos_transf_N_sf"/>
</dbReference>
<dbReference type="FunFam" id="3.40.50.11720:FF:000001">
    <property type="entry name" value="3-deoxy-D-manno-octulosonic acid transferase"/>
    <property type="match status" value="1"/>
</dbReference>
<organism evidence="11 12">
    <name type="scientific">Oryzomicrobium terrae</name>
    <dbReference type="NCBI Taxonomy" id="1735038"/>
    <lineage>
        <taxon>Bacteria</taxon>
        <taxon>Pseudomonadati</taxon>
        <taxon>Pseudomonadota</taxon>
        <taxon>Betaproteobacteria</taxon>
        <taxon>Rhodocyclales</taxon>
        <taxon>Rhodocyclaceae</taxon>
        <taxon>Oryzomicrobium</taxon>
    </lineage>
</organism>
<evidence type="ECO:0000256" key="6">
    <source>
        <dbReference type="ARBA" id="ARBA00049183"/>
    </source>
</evidence>